<accession>A0ABC9SKM8</accession>
<dbReference type="AlphaFoldDB" id="A0ABC9SKM8"/>
<protein>
    <submittedName>
        <fullName evidence="1">Uncharacterized protein</fullName>
    </submittedName>
</protein>
<organism evidence="1 2">
    <name type="scientific">Leptospira borgpetersenii str. Brem 328</name>
    <dbReference type="NCBI Taxonomy" id="1049780"/>
    <lineage>
        <taxon>Bacteria</taxon>
        <taxon>Pseudomonadati</taxon>
        <taxon>Spirochaetota</taxon>
        <taxon>Spirochaetia</taxon>
        <taxon>Leptospirales</taxon>
        <taxon>Leptospiraceae</taxon>
        <taxon>Leptospira</taxon>
    </lineage>
</organism>
<evidence type="ECO:0000313" key="2">
    <source>
        <dbReference type="Proteomes" id="UP000012166"/>
    </source>
</evidence>
<reference evidence="1 2" key="1">
    <citation type="submission" date="2013-01" db="EMBL/GenBank/DDBJ databases">
        <authorList>
            <person name="Harkins D.M."/>
            <person name="Durkin A.S."/>
            <person name="Brinkac L.M."/>
            <person name="Haft D.H."/>
            <person name="Selengut J.D."/>
            <person name="Sanka R."/>
            <person name="DePew J."/>
            <person name="Purushe J."/>
            <person name="Hartskeerl R.A."/>
            <person name="Ahmed A."/>
            <person name="van der Linden H."/>
            <person name="Goris M.G.A."/>
            <person name="Vinetz J.M."/>
            <person name="Sutton G.G."/>
            <person name="Nierman W.C."/>
            <person name="Fouts D.E."/>
        </authorList>
    </citation>
    <scope>NUCLEOTIDE SEQUENCE [LARGE SCALE GENOMIC DNA]</scope>
    <source>
        <strain evidence="1 2">Brem 328</strain>
    </source>
</reference>
<dbReference type="Proteomes" id="UP000012166">
    <property type="component" value="Unassembled WGS sequence"/>
</dbReference>
<dbReference type="EMBL" id="AHMS02000020">
    <property type="protein sequence ID" value="EMN18258.1"/>
    <property type="molecule type" value="Genomic_DNA"/>
</dbReference>
<evidence type="ECO:0000313" key="1">
    <source>
        <dbReference type="EMBL" id="EMN18258.1"/>
    </source>
</evidence>
<sequence>MNSSPNLPIQFPLSQTYKTHQENTAKITKTEVDSEARINFHEVAPKLILYLFLLHDRLKQFC</sequence>
<proteinExistence type="predicted"/>
<name>A0ABC9SKM8_LEPBO</name>
<gene>
    <name evidence="1" type="ORF">LEP1GSC056_1558</name>
</gene>
<comment type="caution">
    <text evidence="1">The sequence shown here is derived from an EMBL/GenBank/DDBJ whole genome shotgun (WGS) entry which is preliminary data.</text>
</comment>